<proteinExistence type="predicted"/>
<keyword evidence="3" id="KW-1185">Reference proteome</keyword>
<accession>A0A8T0J6B2</accession>
<sequence length="72" mass="8594">MLLFVQINQIIRCRLHSAEALRNQICSVYTDQQARRNKKTLYMTMFWSLSISTITNFLFLFFYFSKCILCVA</sequence>
<name>A0A8T0J6B2_CERPU</name>
<dbReference type="AlphaFoldDB" id="A0A8T0J6B2"/>
<keyword evidence="1" id="KW-0812">Transmembrane</keyword>
<evidence type="ECO:0000313" key="3">
    <source>
        <dbReference type="Proteomes" id="UP000822688"/>
    </source>
</evidence>
<feature type="transmembrane region" description="Helical" evidence="1">
    <location>
        <begin position="41"/>
        <end position="64"/>
    </location>
</feature>
<evidence type="ECO:0000313" key="2">
    <source>
        <dbReference type="EMBL" id="KAG0590341.1"/>
    </source>
</evidence>
<dbReference type="Proteomes" id="UP000822688">
    <property type="component" value="Chromosome 1"/>
</dbReference>
<dbReference type="EMBL" id="CM026421">
    <property type="protein sequence ID" value="KAG0590341.1"/>
    <property type="molecule type" value="Genomic_DNA"/>
</dbReference>
<gene>
    <name evidence="2" type="ORF">KC19_1G091700</name>
</gene>
<keyword evidence="1" id="KW-1133">Transmembrane helix</keyword>
<organism evidence="2 3">
    <name type="scientific">Ceratodon purpureus</name>
    <name type="common">Fire moss</name>
    <name type="synonym">Dicranum purpureum</name>
    <dbReference type="NCBI Taxonomy" id="3225"/>
    <lineage>
        <taxon>Eukaryota</taxon>
        <taxon>Viridiplantae</taxon>
        <taxon>Streptophyta</taxon>
        <taxon>Embryophyta</taxon>
        <taxon>Bryophyta</taxon>
        <taxon>Bryophytina</taxon>
        <taxon>Bryopsida</taxon>
        <taxon>Dicranidae</taxon>
        <taxon>Pseudoditrichales</taxon>
        <taxon>Ditrichaceae</taxon>
        <taxon>Ceratodon</taxon>
    </lineage>
</organism>
<comment type="caution">
    <text evidence="2">The sequence shown here is derived from an EMBL/GenBank/DDBJ whole genome shotgun (WGS) entry which is preliminary data.</text>
</comment>
<protein>
    <submittedName>
        <fullName evidence="2">Uncharacterized protein</fullName>
    </submittedName>
</protein>
<keyword evidence="1" id="KW-0472">Membrane</keyword>
<evidence type="ECO:0000256" key="1">
    <source>
        <dbReference type="SAM" id="Phobius"/>
    </source>
</evidence>
<reference evidence="2" key="1">
    <citation type="submission" date="2020-06" db="EMBL/GenBank/DDBJ databases">
        <title>WGS assembly of Ceratodon purpureus strain R40.</title>
        <authorList>
            <person name="Carey S.B."/>
            <person name="Jenkins J."/>
            <person name="Shu S."/>
            <person name="Lovell J.T."/>
            <person name="Sreedasyam A."/>
            <person name="Maumus F."/>
            <person name="Tiley G.P."/>
            <person name="Fernandez-Pozo N."/>
            <person name="Barry K."/>
            <person name="Chen C."/>
            <person name="Wang M."/>
            <person name="Lipzen A."/>
            <person name="Daum C."/>
            <person name="Saski C.A."/>
            <person name="Payton A.C."/>
            <person name="Mcbreen J.C."/>
            <person name="Conrad R.E."/>
            <person name="Kollar L.M."/>
            <person name="Olsson S."/>
            <person name="Huttunen S."/>
            <person name="Landis J.B."/>
            <person name="Wickett N.J."/>
            <person name="Johnson M.G."/>
            <person name="Rensing S.A."/>
            <person name="Grimwood J."/>
            <person name="Schmutz J."/>
            <person name="Mcdaniel S.F."/>
        </authorList>
    </citation>
    <scope>NUCLEOTIDE SEQUENCE</scope>
    <source>
        <strain evidence="2">R40</strain>
    </source>
</reference>